<dbReference type="AlphaFoldDB" id="J0WPR3"/>
<dbReference type="GO" id="GO:0030527">
    <property type="term" value="F:structural constituent of chromatin"/>
    <property type="evidence" value="ECO:0007669"/>
    <property type="project" value="InterPro"/>
</dbReference>
<dbReference type="KEGG" id="adl:AURDEDRAFT_177070"/>
<dbReference type="InterPro" id="IPR009072">
    <property type="entry name" value="Histone-fold"/>
</dbReference>
<organism evidence="3 4">
    <name type="scientific">Auricularia subglabra (strain TFB-10046 / SS5)</name>
    <name type="common">White-rot fungus</name>
    <name type="synonym">Auricularia delicata (strain TFB10046)</name>
    <dbReference type="NCBI Taxonomy" id="717982"/>
    <lineage>
        <taxon>Eukaryota</taxon>
        <taxon>Fungi</taxon>
        <taxon>Dikarya</taxon>
        <taxon>Basidiomycota</taxon>
        <taxon>Agaricomycotina</taxon>
        <taxon>Agaricomycetes</taxon>
        <taxon>Auriculariales</taxon>
        <taxon>Auriculariaceae</taxon>
        <taxon>Auricularia</taxon>
    </lineage>
</organism>
<dbReference type="GO" id="GO:0046982">
    <property type="term" value="F:protein heterodimerization activity"/>
    <property type="evidence" value="ECO:0007669"/>
    <property type="project" value="InterPro"/>
</dbReference>
<sequence>MAVRAGRMLDDGAVLDDGAKSTDWQRHAYPRQQPRRSSKHLAVVDRELPIAVRSEEVVVPDRDAPAQEEETSPAGCLAFTRLRVEQRARRPHCRCSDAMVVKPIRSDTGISNKPVAILNSFVNDIFERVAT</sequence>
<proteinExistence type="inferred from homology"/>
<comment type="similarity">
    <text evidence="1">Belongs to the histone H2B family.</text>
</comment>
<dbReference type="InParanoid" id="J0WPR3"/>
<dbReference type="OrthoDB" id="10254377at2759"/>
<feature type="compositionally biased region" description="Basic and acidic residues" evidence="2">
    <location>
        <begin position="17"/>
        <end position="26"/>
    </location>
</feature>
<evidence type="ECO:0000313" key="3">
    <source>
        <dbReference type="EMBL" id="EJD33867.1"/>
    </source>
</evidence>
<evidence type="ECO:0000256" key="1">
    <source>
        <dbReference type="ARBA" id="ARBA00006846"/>
    </source>
</evidence>
<keyword evidence="4" id="KW-1185">Reference proteome</keyword>
<dbReference type="GO" id="GO:0000786">
    <property type="term" value="C:nucleosome"/>
    <property type="evidence" value="ECO:0007669"/>
    <property type="project" value="InterPro"/>
</dbReference>
<evidence type="ECO:0000313" key="4">
    <source>
        <dbReference type="Proteomes" id="UP000006514"/>
    </source>
</evidence>
<accession>J0WPR3</accession>
<dbReference type="EMBL" id="JH688063">
    <property type="protein sequence ID" value="EJD33867.1"/>
    <property type="molecule type" value="Genomic_DNA"/>
</dbReference>
<dbReference type="Proteomes" id="UP000006514">
    <property type="component" value="Unassembled WGS sequence"/>
</dbReference>
<gene>
    <name evidence="3" type="ORF">AURDEDRAFT_177070</name>
</gene>
<name>J0WPR3_AURST</name>
<dbReference type="SUPFAM" id="SSF47113">
    <property type="entry name" value="Histone-fold"/>
    <property type="match status" value="1"/>
</dbReference>
<dbReference type="GO" id="GO:0003677">
    <property type="term" value="F:DNA binding"/>
    <property type="evidence" value="ECO:0007669"/>
    <property type="project" value="InterPro"/>
</dbReference>
<dbReference type="PRINTS" id="PR00621">
    <property type="entry name" value="HISTONEH2B"/>
</dbReference>
<evidence type="ECO:0000256" key="2">
    <source>
        <dbReference type="SAM" id="MobiDB-lite"/>
    </source>
</evidence>
<dbReference type="InterPro" id="IPR000558">
    <property type="entry name" value="Histone_H2B"/>
</dbReference>
<feature type="region of interest" description="Disordered" evidence="2">
    <location>
        <begin position="1"/>
        <end position="40"/>
    </location>
</feature>
<reference evidence="4" key="1">
    <citation type="journal article" date="2012" name="Science">
        <title>The Paleozoic origin of enzymatic lignin decomposition reconstructed from 31 fungal genomes.</title>
        <authorList>
            <person name="Floudas D."/>
            <person name="Binder M."/>
            <person name="Riley R."/>
            <person name="Barry K."/>
            <person name="Blanchette R.A."/>
            <person name="Henrissat B."/>
            <person name="Martinez A.T."/>
            <person name="Otillar R."/>
            <person name="Spatafora J.W."/>
            <person name="Yadav J.S."/>
            <person name="Aerts A."/>
            <person name="Benoit I."/>
            <person name="Boyd A."/>
            <person name="Carlson A."/>
            <person name="Copeland A."/>
            <person name="Coutinho P.M."/>
            <person name="de Vries R.P."/>
            <person name="Ferreira P."/>
            <person name="Findley K."/>
            <person name="Foster B."/>
            <person name="Gaskell J."/>
            <person name="Glotzer D."/>
            <person name="Gorecki P."/>
            <person name="Heitman J."/>
            <person name="Hesse C."/>
            <person name="Hori C."/>
            <person name="Igarashi K."/>
            <person name="Jurgens J.A."/>
            <person name="Kallen N."/>
            <person name="Kersten P."/>
            <person name="Kohler A."/>
            <person name="Kuees U."/>
            <person name="Kumar T.K.A."/>
            <person name="Kuo A."/>
            <person name="LaButti K."/>
            <person name="Larrondo L.F."/>
            <person name="Lindquist E."/>
            <person name="Ling A."/>
            <person name="Lombard V."/>
            <person name="Lucas S."/>
            <person name="Lundell T."/>
            <person name="Martin R."/>
            <person name="McLaughlin D.J."/>
            <person name="Morgenstern I."/>
            <person name="Morin E."/>
            <person name="Murat C."/>
            <person name="Nagy L.G."/>
            <person name="Nolan M."/>
            <person name="Ohm R.A."/>
            <person name="Patyshakuliyeva A."/>
            <person name="Rokas A."/>
            <person name="Ruiz-Duenas F.J."/>
            <person name="Sabat G."/>
            <person name="Salamov A."/>
            <person name="Samejima M."/>
            <person name="Schmutz J."/>
            <person name="Slot J.C."/>
            <person name="St John F."/>
            <person name="Stenlid J."/>
            <person name="Sun H."/>
            <person name="Sun S."/>
            <person name="Syed K."/>
            <person name="Tsang A."/>
            <person name="Wiebenga A."/>
            <person name="Young D."/>
            <person name="Pisabarro A."/>
            <person name="Eastwood D.C."/>
            <person name="Martin F."/>
            <person name="Cullen D."/>
            <person name="Grigoriev I.V."/>
            <person name="Hibbett D.S."/>
        </authorList>
    </citation>
    <scope>NUCLEOTIDE SEQUENCE [LARGE SCALE GENOMIC DNA]</scope>
    <source>
        <strain evidence="4">TFB10046</strain>
    </source>
</reference>
<dbReference type="Gene3D" id="1.10.20.10">
    <property type="entry name" value="Histone, subunit A"/>
    <property type="match status" value="1"/>
</dbReference>
<protein>
    <submittedName>
        <fullName evidence="3">Uncharacterized protein</fullName>
    </submittedName>
</protein>